<organism evidence="3 4">
    <name type="scientific">Corallincola holothuriorum</name>
    <dbReference type="NCBI Taxonomy" id="2282215"/>
    <lineage>
        <taxon>Bacteria</taxon>
        <taxon>Pseudomonadati</taxon>
        <taxon>Pseudomonadota</taxon>
        <taxon>Gammaproteobacteria</taxon>
        <taxon>Alteromonadales</taxon>
        <taxon>Psychromonadaceae</taxon>
        <taxon>Corallincola</taxon>
    </lineage>
</organism>
<dbReference type="InterPro" id="IPR013099">
    <property type="entry name" value="K_chnl_dom"/>
</dbReference>
<dbReference type="EMBL" id="QPID01000006">
    <property type="protein sequence ID" value="RCU49499.1"/>
    <property type="molecule type" value="Genomic_DNA"/>
</dbReference>
<dbReference type="InterPro" id="IPR036291">
    <property type="entry name" value="NAD(P)-bd_dom_sf"/>
</dbReference>
<dbReference type="PANTHER" id="PTHR43833">
    <property type="entry name" value="POTASSIUM CHANNEL PROTEIN 2-RELATED-RELATED"/>
    <property type="match status" value="1"/>
</dbReference>
<evidence type="ECO:0000313" key="4">
    <source>
        <dbReference type="Proteomes" id="UP000252558"/>
    </source>
</evidence>
<dbReference type="GO" id="GO:0034220">
    <property type="term" value="P:monoatomic ion transmembrane transport"/>
    <property type="evidence" value="ECO:0007669"/>
    <property type="project" value="UniProtKB-KW"/>
</dbReference>
<keyword evidence="3" id="KW-0406">Ion transport</keyword>
<dbReference type="InterPro" id="IPR050721">
    <property type="entry name" value="Trk_Ktr_HKT_K-transport"/>
</dbReference>
<gene>
    <name evidence="3" type="ORF">DU002_11295</name>
</gene>
<feature type="domain" description="Potassium channel" evidence="2">
    <location>
        <begin position="38"/>
        <end position="104"/>
    </location>
</feature>
<feature type="transmembrane region" description="Helical" evidence="1">
    <location>
        <begin position="54"/>
        <end position="70"/>
    </location>
</feature>
<feature type="transmembrane region" description="Helical" evidence="1">
    <location>
        <begin position="76"/>
        <end position="97"/>
    </location>
</feature>
<keyword evidence="1" id="KW-0812">Transmembrane</keyword>
<sequence>MQWWLRWASLRLNQHLRSLTWPALAGLVVGHAVTSYALLYLAGETALTENLSRYIYWFMVTISTVGYGDYSPESASGMWAVTLWVIPLGLGLFGSFIGKLATTISLMWEQTMKGERDFGHLSNHIVLIGWTPMQTLKIIELILGDKNRQQRQILLCVTDEMEHPCPDRIEVNFIRVESYSEPSSLQRAGIEEADKVIIDGDSDEETLAIALRVGALTQPDSTHVCAYFESESMAQLVETAYPHIEVSTSREAELLTRSMQDPGSSRVFEQLMNTLDGATQFSLTIPVNAPTASFGELFIYLKQQHDATLIAVADHSTQGEVEINPAMNKPLSSGVTLYYIAAQRLTESSVNWSALAPEKAS</sequence>
<evidence type="ECO:0000313" key="3">
    <source>
        <dbReference type="EMBL" id="RCU49499.1"/>
    </source>
</evidence>
<keyword evidence="3" id="KW-0813">Transport</keyword>
<evidence type="ECO:0000259" key="2">
    <source>
        <dbReference type="Pfam" id="PF07885"/>
    </source>
</evidence>
<keyword evidence="4" id="KW-1185">Reference proteome</keyword>
<evidence type="ECO:0000256" key="1">
    <source>
        <dbReference type="SAM" id="Phobius"/>
    </source>
</evidence>
<dbReference type="SUPFAM" id="SSF81324">
    <property type="entry name" value="Voltage-gated potassium channels"/>
    <property type="match status" value="1"/>
</dbReference>
<comment type="caution">
    <text evidence="3">The sequence shown here is derived from an EMBL/GenBank/DDBJ whole genome shotgun (WGS) entry which is preliminary data.</text>
</comment>
<keyword evidence="1" id="KW-0472">Membrane</keyword>
<dbReference type="PANTHER" id="PTHR43833:SF9">
    <property type="entry name" value="POTASSIUM CHANNEL PROTEIN YUGO-RELATED"/>
    <property type="match status" value="1"/>
</dbReference>
<dbReference type="Gene3D" id="1.10.287.70">
    <property type="match status" value="1"/>
</dbReference>
<dbReference type="AlphaFoldDB" id="A0A368NJ94"/>
<dbReference type="RefSeq" id="WP_114338495.1">
    <property type="nucleotide sequence ID" value="NZ_QPID01000006.1"/>
</dbReference>
<protein>
    <submittedName>
        <fullName evidence="3">Two pore domain potassium channel family protein</fullName>
    </submittedName>
</protein>
<dbReference type="Pfam" id="PF07885">
    <property type="entry name" value="Ion_trans_2"/>
    <property type="match status" value="1"/>
</dbReference>
<reference evidence="3 4" key="1">
    <citation type="submission" date="2018-07" db="EMBL/GenBank/DDBJ databases">
        <title>Corallincola holothuriorum sp. nov., a new facultative anaerobe isolated from sea cucumber Apostichopus japonicus.</title>
        <authorList>
            <person name="Xia H."/>
        </authorList>
    </citation>
    <scope>NUCLEOTIDE SEQUENCE [LARGE SCALE GENOMIC DNA]</scope>
    <source>
        <strain evidence="3 4">C4</strain>
    </source>
</reference>
<keyword evidence="3" id="KW-0407">Ion channel</keyword>
<dbReference type="OrthoDB" id="9813518at2"/>
<keyword evidence="1" id="KW-1133">Transmembrane helix</keyword>
<dbReference type="SUPFAM" id="SSF51735">
    <property type="entry name" value="NAD(P)-binding Rossmann-fold domains"/>
    <property type="match status" value="1"/>
</dbReference>
<dbReference type="Proteomes" id="UP000252558">
    <property type="component" value="Unassembled WGS sequence"/>
</dbReference>
<name>A0A368NJ94_9GAMM</name>
<accession>A0A368NJ94</accession>
<feature type="transmembrane region" description="Helical" evidence="1">
    <location>
        <begin position="20"/>
        <end position="42"/>
    </location>
</feature>
<dbReference type="Gene3D" id="3.40.50.720">
    <property type="entry name" value="NAD(P)-binding Rossmann-like Domain"/>
    <property type="match status" value="1"/>
</dbReference>
<proteinExistence type="predicted"/>